<dbReference type="Gene3D" id="3.90.550.10">
    <property type="entry name" value="Spore Coat Polysaccharide Biosynthesis Protein SpsA, Chain A"/>
    <property type="match status" value="1"/>
</dbReference>
<evidence type="ECO:0000256" key="5">
    <source>
        <dbReference type="ARBA" id="ARBA00022695"/>
    </source>
</evidence>
<dbReference type="CDD" id="cd02516">
    <property type="entry name" value="CDP-ME_synthetase"/>
    <property type="match status" value="1"/>
</dbReference>
<protein>
    <recommendedName>
        <fullName evidence="7">2-C-methyl-D-erythritol 4-phosphate cytidylyltransferase</fullName>
        <ecNumber evidence="7">2.7.7.60</ecNumber>
    </recommendedName>
    <alternativeName>
        <fullName evidence="7">4-diphosphocytidyl-2C-methyl-D-erythritol synthase</fullName>
    </alternativeName>
    <alternativeName>
        <fullName evidence="7">MEP cytidylyltransferase</fullName>
        <shortName evidence="7">MCT</shortName>
    </alternativeName>
</protein>
<feature type="site" description="Positions MEP for the nucleophilic attack" evidence="7">
    <location>
        <position position="196"/>
    </location>
</feature>
<comment type="caution">
    <text evidence="8">The sequence shown here is derived from an EMBL/GenBank/DDBJ whole genome shotgun (WGS) entry which is preliminary data.</text>
</comment>
<dbReference type="InterPro" id="IPR001228">
    <property type="entry name" value="IspD"/>
</dbReference>
<sequence length="217" mass="23272">MAAAIPKQYLPLAGATVMEHSLNALLACPDIRAVAVVLDPADRRNDDIVGLRDARVRIAPGGRERADSVLAGLDLLAEQAGGDDWVLVHDAARPCVAVTSINRLITEVQQSGVGGLLAEPVVDTVKRATAEGKVESTPDRANLWRAQTPQMFRLRELRDALRDARREGKVVTDEASAMEMAGHEVQLVAGSPGNLKVTVQADLALAEYYLSHPAEDE</sequence>
<keyword evidence="9" id="KW-1185">Reference proteome</keyword>
<dbReference type="SUPFAM" id="SSF53448">
    <property type="entry name" value="Nucleotide-diphospho-sugar transferases"/>
    <property type="match status" value="1"/>
</dbReference>
<dbReference type="InterPro" id="IPR050088">
    <property type="entry name" value="IspD/TarI_cytidylyltransf_bact"/>
</dbReference>
<dbReference type="GO" id="GO:0019288">
    <property type="term" value="P:isopentenyl diphosphate biosynthetic process, methylerythritol 4-phosphate pathway"/>
    <property type="evidence" value="ECO:0007669"/>
    <property type="project" value="UniProtKB-UniRule"/>
</dbReference>
<dbReference type="HAMAP" id="MF_00108">
    <property type="entry name" value="IspD"/>
    <property type="match status" value="1"/>
</dbReference>
<evidence type="ECO:0000256" key="1">
    <source>
        <dbReference type="ARBA" id="ARBA00001282"/>
    </source>
</evidence>
<reference evidence="8" key="1">
    <citation type="journal article" date="2014" name="Int. J. Syst. Evol. Microbiol.">
        <title>Complete genome sequence of Corynebacterium casei LMG S-19264T (=DSM 44701T), isolated from a smear-ripened cheese.</title>
        <authorList>
            <consortium name="US DOE Joint Genome Institute (JGI-PGF)"/>
            <person name="Walter F."/>
            <person name="Albersmeier A."/>
            <person name="Kalinowski J."/>
            <person name="Ruckert C."/>
        </authorList>
    </citation>
    <scope>NUCLEOTIDE SEQUENCE</scope>
    <source>
        <strain evidence="8">KCTC 23430</strain>
    </source>
</reference>
<comment type="caution">
    <text evidence="7">Lacks conserved residue(s) required for the propagation of feature annotation.</text>
</comment>
<gene>
    <name evidence="7 8" type="primary">ispD</name>
    <name evidence="8" type="ORF">GCM10007053_15080</name>
</gene>
<comment type="catalytic activity">
    <reaction evidence="1 7">
        <text>2-C-methyl-D-erythritol 4-phosphate + CTP + H(+) = 4-CDP-2-C-methyl-D-erythritol + diphosphate</text>
        <dbReference type="Rhea" id="RHEA:13429"/>
        <dbReference type="ChEBI" id="CHEBI:15378"/>
        <dbReference type="ChEBI" id="CHEBI:33019"/>
        <dbReference type="ChEBI" id="CHEBI:37563"/>
        <dbReference type="ChEBI" id="CHEBI:57823"/>
        <dbReference type="ChEBI" id="CHEBI:58262"/>
        <dbReference type="EC" id="2.7.7.60"/>
    </reaction>
</comment>
<dbReference type="Pfam" id="PF01128">
    <property type="entry name" value="IspD"/>
    <property type="match status" value="1"/>
</dbReference>
<dbReference type="FunFam" id="3.90.550.10:FF:000003">
    <property type="entry name" value="2-C-methyl-D-erythritol 4-phosphate cytidylyltransferase"/>
    <property type="match status" value="1"/>
</dbReference>
<dbReference type="Proteomes" id="UP000644693">
    <property type="component" value="Unassembled WGS sequence"/>
</dbReference>
<dbReference type="PROSITE" id="PS01295">
    <property type="entry name" value="ISPD"/>
    <property type="match status" value="1"/>
</dbReference>
<keyword evidence="4 7" id="KW-0808">Transferase</keyword>
<dbReference type="InterPro" id="IPR029044">
    <property type="entry name" value="Nucleotide-diphossugar_trans"/>
</dbReference>
<evidence type="ECO:0000256" key="2">
    <source>
        <dbReference type="ARBA" id="ARBA00004787"/>
    </source>
</evidence>
<evidence type="ECO:0000313" key="9">
    <source>
        <dbReference type="Proteomes" id="UP000644693"/>
    </source>
</evidence>
<evidence type="ECO:0000256" key="7">
    <source>
        <dbReference type="HAMAP-Rule" id="MF_00108"/>
    </source>
</evidence>
<dbReference type="InterPro" id="IPR018294">
    <property type="entry name" value="ISPD_synthase_CS"/>
</dbReference>
<feature type="site" description="Positions MEP for the nucleophilic attack" evidence="7">
    <location>
        <position position="140"/>
    </location>
</feature>
<dbReference type="NCBIfam" id="TIGR00453">
    <property type="entry name" value="ispD"/>
    <property type="match status" value="1"/>
</dbReference>
<evidence type="ECO:0000256" key="3">
    <source>
        <dbReference type="ARBA" id="ARBA00009789"/>
    </source>
</evidence>
<keyword evidence="6 7" id="KW-0414">Isoprene biosynthesis</keyword>
<evidence type="ECO:0000256" key="4">
    <source>
        <dbReference type="ARBA" id="ARBA00022679"/>
    </source>
</evidence>
<name>A0A918XI44_9GAMM</name>
<dbReference type="PANTHER" id="PTHR32125:SF4">
    <property type="entry name" value="2-C-METHYL-D-ERYTHRITOL 4-PHOSPHATE CYTIDYLYLTRANSFERASE, CHLOROPLASTIC"/>
    <property type="match status" value="1"/>
</dbReference>
<proteinExistence type="inferred from homology"/>
<comment type="similarity">
    <text evidence="3 7">Belongs to the IspD/TarI cytidylyltransferase family. IspD subfamily.</text>
</comment>
<dbReference type="AlphaFoldDB" id="A0A918XI44"/>
<dbReference type="InterPro" id="IPR034683">
    <property type="entry name" value="IspD/TarI"/>
</dbReference>
<dbReference type="PANTHER" id="PTHR32125">
    <property type="entry name" value="2-C-METHYL-D-ERYTHRITOL 4-PHOSPHATE CYTIDYLYLTRANSFERASE, CHLOROPLASTIC"/>
    <property type="match status" value="1"/>
</dbReference>
<comment type="pathway">
    <text evidence="2 7">Isoprenoid biosynthesis; isopentenyl diphosphate biosynthesis via DXP pathway; isopentenyl diphosphate from 1-deoxy-D-xylulose 5-phosphate: step 2/6.</text>
</comment>
<feature type="site" description="Transition state stabilizer" evidence="7">
    <location>
        <position position="7"/>
    </location>
</feature>
<comment type="function">
    <text evidence="7">Catalyzes the formation of 4-diphosphocytidyl-2-C-methyl-D-erythritol from CTP and 2-C-methyl-D-erythritol 4-phosphate (MEP).</text>
</comment>
<keyword evidence="5 7" id="KW-0548">Nucleotidyltransferase</keyword>
<organism evidence="8 9">
    <name type="scientific">Parahalioglobus pacificus</name>
    <dbReference type="NCBI Taxonomy" id="930806"/>
    <lineage>
        <taxon>Bacteria</taxon>
        <taxon>Pseudomonadati</taxon>
        <taxon>Pseudomonadota</taxon>
        <taxon>Gammaproteobacteria</taxon>
        <taxon>Cellvibrionales</taxon>
        <taxon>Halieaceae</taxon>
        <taxon>Parahalioglobus</taxon>
    </lineage>
</organism>
<dbReference type="GO" id="GO:0050518">
    <property type="term" value="F:2-C-methyl-D-erythritol 4-phosphate cytidylyltransferase activity"/>
    <property type="evidence" value="ECO:0007669"/>
    <property type="project" value="UniProtKB-UniRule"/>
</dbReference>
<accession>A0A918XI44</accession>
<evidence type="ECO:0000313" key="8">
    <source>
        <dbReference type="EMBL" id="GHD31715.1"/>
    </source>
</evidence>
<dbReference type="EC" id="2.7.7.60" evidence="7"/>
<evidence type="ECO:0000256" key="6">
    <source>
        <dbReference type="ARBA" id="ARBA00023229"/>
    </source>
</evidence>
<dbReference type="EMBL" id="BMYM01000001">
    <property type="protein sequence ID" value="GHD31715.1"/>
    <property type="molecule type" value="Genomic_DNA"/>
</dbReference>
<reference evidence="8" key="2">
    <citation type="submission" date="2020-09" db="EMBL/GenBank/DDBJ databases">
        <authorList>
            <person name="Sun Q."/>
            <person name="Kim S."/>
        </authorList>
    </citation>
    <scope>NUCLEOTIDE SEQUENCE</scope>
    <source>
        <strain evidence="8">KCTC 23430</strain>
    </source>
</reference>